<evidence type="ECO:0000313" key="3">
    <source>
        <dbReference type="EMBL" id="QOY33814.1"/>
    </source>
</evidence>
<protein>
    <submittedName>
        <fullName evidence="3">NERD domain-containing protein</fullName>
    </submittedName>
</protein>
<gene>
    <name evidence="3" type="ORF">AWH56_013710</name>
    <name evidence="2" type="ORF">AWH56_24710</name>
</gene>
<dbReference type="RefSeq" id="WP_071319576.1">
    <property type="nucleotide sequence ID" value="NZ_CP063356.2"/>
</dbReference>
<reference evidence="3 4" key="3">
    <citation type="journal article" date="2019" name="Int. J. Syst. Evol. Microbiol.">
        <title>Anaerobacillus isosaccharinicus sp. nov., an alkaliphilic bacterium which degrades isosaccharinic acid.</title>
        <authorList>
            <person name="Bassil N.M."/>
            <person name="Lloyd J.R."/>
        </authorList>
    </citation>
    <scope>NUCLEOTIDE SEQUENCE [LARGE SCALE GENOMIC DNA]</scope>
    <source>
        <strain evidence="3 4">NB2006</strain>
    </source>
</reference>
<evidence type="ECO:0000313" key="2">
    <source>
        <dbReference type="EMBL" id="OIJ03511.1"/>
    </source>
</evidence>
<dbReference type="KEGG" id="aia:AWH56_013710"/>
<dbReference type="EMBL" id="LQXD01000211">
    <property type="protein sequence ID" value="OIJ03511.1"/>
    <property type="molecule type" value="Genomic_DNA"/>
</dbReference>
<proteinExistence type="predicted"/>
<accession>A0A1S2KTU9</accession>
<dbReference type="InterPro" id="IPR011528">
    <property type="entry name" value="NERD"/>
</dbReference>
<evidence type="ECO:0000259" key="1">
    <source>
        <dbReference type="Pfam" id="PF08378"/>
    </source>
</evidence>
<reference evidence="2 4" key="1">
    <citation type="submission" date="2016-10" db="EMBL/GenBank/DDBJ databases">
        <title>Draft genome sequences of four alkaliphilic bacteria belonging to the Anaerobacillus genus.</title>
        <authorList>
            <person name="Bassil N.M."/>
            <person name="Lloyd J.R."/>
        </authorList>
    </citation>
    <scope>NUCLEOTIDE SEQUENCE [LARGE SCALE GENOMIC DNA]</scope>
    <source>
        <strain evidence="2 4">NB2006</strain>
    </source>
</reference>
<dbReference type="AlphaFoldDB" id="A0A1S2KTU9"/>
<dbReference type="EMBL" id="CP063356">
    <property type="protein sequence ID" value="QOY33814.1"/>
    <property type="molecule type" value="Genomic_DNA"/>
</dbReference>
<reference evidence="3" key="4">
    <citation type="submission" date="2020-10" db="EMBL/GenBank/DDBJ databases">
        <authorList>
            <person name="Bassil N.M."/>
            <person name="Lloyd J.R."/>
        </authorList>
    </citation>
    <scope>NUCLEOTIDE SEQUENCE</scope>
    <source>
        <strain evidence="3">NB2006</strain>
    </source>
</reference>
<dbReference type="Pfam" id="PF08378">
    <property type="entry name" value="NERD"/>
    <property type="match status" value="1"/>
</dbReference>
<keyword evidence="4" id="KW-1185">Reference proteome</keyword>
<evidence type="ECO:0000313" key="4">
    <source>
        <dbReference type="Proteomes" id="UP000180175"/>
    </source>
</evidence>
<dbReference type="OrthoDB" id="2433183at2"/>
<dbReference type="Proteomes" id="UP000180175">
    <property type="component" value="Chromosome"/>
</dbReference>
<organism evidence="2 4">
    <name type="scientific">Anaerobacillus isosaccharinicus</name>
    <dbReference type="NCBI Taxonomy" id="1532552"/>
    <lineage>
        <taxon>Bacteria</taxon>
        <taxon>Bacillati</taxon>
        <taxon>Bacillota</taxon>
        <taxon>Bacilli</taxon>
        <taxon>Bacillales</taxon>
        <taxon>Bacillaceae</taxon>
        <taxon>Anaerobacillus</taxon>
    </lineage>
</organism>
<reference evidence="3 4" key="2">
    <citation type="journal article" date="2017" name="Genome Announc.">
        <title>Draft Genome Sequences of Four Alkaliphilic Bacteria Belonging to the Anaerobacillus Genus.</title>
        <authorList>
            <person name="Bassil N.M."/>
            <person name="Lloyd J.R."/>
        </authorList>
    </citation>
    <scope>NUCLEOTIDE SEQUENCE [LARGE SCALE GENOMIC DNA]</scope>
    <source>
        <strain evidence="3 4">NB2006</strain>
    </source>
</reference>
<name>A0A1S2KTU9_9BACI</name>
<feature type="domain" description="NERD" evidence="1">
    <location>
        <begin position="140"/>
        <end position="238"/>
    </location>
</feature>
<sequence length="316" mass="37746">MAHLIKLEDCVSRYQYDMYRYPGQFSRLKRERWDSLKREWENSYLNDSPSVNKFVEEQKKSAKGAFDKIKKWYKRENRDPIIEEFEEKPYRFKYTTLPELKTTFLHELFEFQLNWASSTLRETSIMKKQLFYDPTLKWLLQSFPDNYFVLYYPTVTYPKATVQFDILLIGPTDIWCIVNLNGSGNTIFQSFSERYWLELEGEEEKKIINPLLSLNRMSTIVKRILADSELDMAVRKAVLTKNGYIDVSNQWSGANFFDQRNIDEWNDRLKNNSSPIKSVQLKFSQYLLDACQTTSELRYDIGVEEEDINSFENEDY</sequence>